<reference evidence="16" key="1">
    <citation type="submission" date="2021-12" db="EMBL/GenBank/DDBJ databases">
        <authorList>
            <person name="Rodrigo-Torres L."/>
            <person name="Arahal R. D."/>
            <person name="Lucena T."/>
        </authorList>
    </citation>
    <scope>NUCLEOTIDE SEQUENCE</scope>
    <source>
        <strain evidence="16">CECT 8267</strain>
    </source>
</reference>
<evidence type="ECO:0000256" key="1">
    <source>
        <dbReference type="ARBA" id="ARBA00004571"/>
    </source>
</evidence>
<evidence type="ECO:0000256" key="3">
    <source>
        <dbReference type="ARBA" id="ARBA00022452"/>
    </source>
</evidence>
<evidence type="ECO:0000256" key="11">
    <source>
        <dbReference type="PROSITE-ProRule" id="PRU01360"/>
    </source>
</evidence>
<keyword evidence="13" id="KW-0732">Signal</keyword>
<proteinExistence type="inferred from homology"/>
<evidence type="ECO:0000256" key="12">
    <source>
        <dbReference type="RuleBase" id="RU003357"/>
    </source>
</evidence>
<accession>A0ABM9AE05</accession>
<comment type="subcellular location">
    <subcellularLocation>
        <location evidence="1 11">Cell outer membrane</location>
        <topology evidence="1 11">Multi-pass membrane protein</topology>
    </subcellularLocation>
</comment>
<dbReference type="Pfam" id="PF07715">
    <property type="entry name" value="Plug"/>
    <property type="match status" value="1"/>
</dbReference>
<organism evidence="16 17">
    <name type="scientific">Sinobacterium norvegicum</name>
    <dbReference type="NCBI Taxonomy" id="1641715"/>
    <lineage>
        <taxon>Bacteria</taxon>
        <taxon>Pseudomonadati</taxon>
        <taxon>Pseudomonadota</taxon>
        <taxon>Gammaproteobacteria</taxon>
        <taxon>Cellvibrionales</taxon>
        <taxon>Spongiibacteraceae</taxon>
        <taxon>Sinobacterium</taxon>
    </lineage>
</organism>
<evidence type="ECO:0000256" key="8">
    <source>
        <dbReference type="ARBA" id="ARBA00023077"/>
    </source>
</evidence>
<keyword evidence="8 12" id="KW-0798">TonB box</keyword>
<evidence type="ECO:0000313" key="16">
    <source>
        <dbReference type="EMBL" id="CAH0991439.1"/>
    </source>
</evidence>
<comment type="similarity">
    <text evidence="11 12">Belongs to the TonB-dependent receptor family.</text>
</comment>
<feature type="signal peptide" evidence="13">
    <location>
        <begin position="1"/>
        <end position="33"/>
    </location>
</feature>
<dbReference type="Gene3D" id="2.40.170.20">
    <property type="entry name" value="TonB-dependent receptor, beta-barrel domain"/>
    <property type="match status" value="1"/>
</dbReference>
<dbReference type="PROSITE" id="PS52016">
    <property type="entry name" value="TONB_DEPENDENT_REC_3"/>
    <property type="match status" value="1"/>
</dbReference>
<dbReference type="RefSeq" id="WP_237444088.1">
    <property type="nucleotide sequence ID" value="NZ_CAKLPX010000001.1"/>
</dbReference>
<name>A0ABM9AE05_9GAMM</name>
<feature type="domain" description="TonB-dependent receptor plug" evidence="15">
    <location>
        <begin position="55"/>
        <end position="164"/>
    </location>
</feature>
<dbReference type="Proteomes" id="UP000838100">
    <property type="component" value="Unassembled WGS sequence"/>
</dbReference>
<dbReference type="InterPro" id="IPR039426">
    <property type="entry name" value="TonB-dep_rcpt-like"/>
</dbReference>
<dbReference type="PANTHER" id="PTHR32552">
    <property type="entry name" value="FERRICHROME IRON RECEPTOR-RELATED"/>
    <property type="match status" value="1"/>
</dbReference>
<keyword evidence="2 11" id="KW-0813">Transport</keyword>
<protein>
    <submittedName>
        <fullName evidence="16">Vitamin B12 transporter BtuB</fullName>
    </submittedName>
</protein>
<evidence type="ECO:0000313" key="17">
    <source>
        <dbReference type="Proteomes" id="UP000838100"/>
    </source>
</evidence>
<dbReference type="InterPro" id="IPR012910">
    <property type="entry name" value="Plug_dom"/>
</dbReference>
<evidence type="ECO:0000256" key="7">
    <source>
        <dbReference type="ARBA" id="ARBA00023065"/>
    </source>
</evidence>
<evidence type="ECO:0000256" key="9">
    <source>
        <dbReference type="ARBA" id="ARBA00023136"/>
    </source>
</evidence>
<dbReference type="InterPro" id="IPR000531">
    <property type="entry name" value="Beta-barrel_TonB"/>
</dbReference>
<evidence type="ECO:0000259" key="15">
    <source>
        <dbReference type="Pfam" id="PF07715"/>
    </source>
</evidence>
<keyword evidence="3 11" id="KW-1134">Transmembrane beta strand</keyword>
<evidence type="ECO:0000256" key="5">
    <source>
        <dbReference type="ARBA" id="ARBA00022692"/>
    </source>
</evidence>
<dbReference type="Pfam" id="PF00593">
    <property type="entry name" value="TonB_dep_Rec_b-barrel"/>
    <property type="match status" value="1"/>
</dbReference>
<dbReference type="EMBL" id="CAKLPX010000001">
    <property type="protein sequence ID" value="CAH0991439.1"/>
    <property type="molecule type" value="Genomic_DNA"/>
</dbReference>
<comment type="caution">
    <text evidence="16">The sequence shown here is derived from an EMBL/GenBank/DDBJ whole genome shotgun (WGS) entry which is preliminary data.</text>
</comment>
<dbReference type="SUPFAM" id="SSF56935">
    <property type="entry name" value="Porins"/>
    <property type="match status" value="1"/>
</dbReference>
<keyword evidence="10 11" id="KW-0998">Cell outer membrane</keyword>
<keyword evidence="6" id="KW-0408">Iron</keyword>
<keyword evidence="7" id="KW-0406">Ion transport</keyword>
<keyword evidence="5 11" id="KW-0812">Transmembrane</keyword>
<evidence type="ECO:0000259" key="14">
    <source>
        <dbReference type="Pfam" id="PF00593"/>
    </source>
</evidence>
<evidence type="ECO:0000256" key="2">
    <source>
        <dbReference type="ARBA" id="ARBA00022448"/>
    </source>
</evidence>
<keyword evidence="17" id="KW-1185">Reference proteome</keyword>
<keyword evidence="4" id="KW-0410">Iron transport</keyword>
<evidence type="ECO:0000256" key="6">
    <source>
        <dbReference type="ARBA" id="ARBA00023004"/>
    </source>
</evidence>
<gene>
    <name evidence="16" type="primary">btuB_7</name>
    <name evidence="16" type="ORF">SIN8267_01545</name>
</gene>
<evidence type="ECO:0000256" key="4">
    <source>
        <dbReference type="ARBA" id="ARBA00022496"/>
    </source>
</evidence>
<keyword evidence="9 11" id="KW-0472">Membrane</keyword>
<sequence>MALPSNWSVQKRIFAIAALPAAIASVLPGQVHAQSPENLVIEEIVVTARKRVENIQEVPVAVTAFSAEKLNEGGITNIANFGDRVPNVELESGNGSTGDANVYIRGVGQRETKSNLDSGVGIYIDGVYIPRASGALLDLNDVESVQVLRGPQGTLFGKNTTGGALVISTQKPDDQLGGKAMVRAGNYNRLDFQGTVNAPLLEDKLLSRLTYASTNRDGTTHNVYDGQDYNDESREAVQLQFRWLNSSTVTTDFNFNYTKTTQKSRGGPCIYSGEGNPPSQIEQSLLLVNNGLTTPGTSPDGQTMNLKAACKSQSGDSLDQWQFASDASGDYNTASYGASATVDWEISDTLSFRSITAYRHLEEKSRDQELDFTSLPVLSRHNTAPTTNNYISQEFQFIGSLFDDKVEYVAGAFLFSEKGKENYNSKTGASFGSNYIELDAQGGFAGNPAATGIPGSTPNATAMLLLDAETRVETEHLGGALFSQADWSISEQWTLTAGLRYTYEKRKLSQVKSSPNIDDLAVLPFSVVDTSDYNSSPLTNTIYVDQSGRGFVTEGYGFGTDPIYAEDQVTNDAWTPMASIQYAFNDSLTDMFGLDAANTYLTLSKGFRAGGLNDGLNNDLQSFDPETVINTEWGLKVDALDRRLRANIAVFSMSYEDIQMTSIRTGGSGRPAPVTVNAAEATMQGVELEITAIPFDNFEVGYSGALLSGEYDDFMDVDGQGNVIDRSDEDMVRAPEYNHFLSMQYFLHTSIGTIVPRAEVQFKGETDYHLTAEGAASGDWVSDTATVYNARLTWTSTNEEWEASLFGRNLGNEYYITGGTDVTNLLNLGNLTYGDPRTYGGEVHFSF</sequence>
<dbReference type="PANTHER" id="PTHR32552:SF81">
    <property type="entry name" value="TONB-DEPENDENT OUTER MEMBRANE RECEPTOR"/>
    <property type="match status" value="1"/>
</dbReference>
<dbReference type="InterPro" id="IPR036942">
    <property type="entry name" value="Beta-barrel_TonB_sf"/>
</dbReference>
<evidence type="ECO:0000256" key="10">
    <source>
        <dbReference type="ARBA" id="ARBA00023237"/>
    </source>
</evidence>
<evidence type="ECO:0000256" key="13">
    <source>
        <dbReference type="SAM" id="SignalP"/>
    </source>
</evidence>
<feature type="domain" description="TonB-dependent receptor-like beta-barrel" evidence="14">
    <location>
        <begin position="303"/>
        <end position="810"/>
    </location>
</feature>
<feature type="chain" id="PRO_5045194683" evidence="13">
    <location>
        <begin position="34"/>
        <end position="847"/>
    </location>
</feature>